<organism evidence="1 2">
    <name type="scientific">Adhaeribacter rhizoryzae</name>
    <dbReference type="NCBI Taxonomy" id="2607907"/>
    <lineage>
        <taxon>Bacteria</taxon>
        <taxon>Pseudomonadati</taxon>
        <taxon>Bacteroidota</taxon>
        <taxon>Cytophagia</taxon>
        <taxon>Cytophagales</taxon>
        <taxon>Hymenobacteraceae</taxon>
        <taxon>Adhaeribacter</taxon>
    </lineage>
</organism>
<comment type="caution">
    <text evidence="1">The sequence shown here is derived from an EMBL/GenBank/DDBJ whole genome shotgun (WGS) entry which is preliminary data.</text>
</comment>
<protein>
    <submittedName>
        <fullName evidence="1">Uncharacterized protein</fullName>
    </submittedName>
</protein>
<dbReference type="AlphaFoldDB" id="A0A5M6DNH9"/>
<evidence type="ECO:0000313" key="2">
    <source>
        <dbReference type="Proteomes" id="UP000323426"/>
    </source>
</evidence>
<dbReference type="Proteomes" id="UP000323426">
    <property type="component" value="Unassembled WGS sequence"/>
</dbReference>
<dbReference type="RefSeq" id="WP_150087658.1">
    <property type="nucleotide sequence ID" value="NZ_VWSF01000004.1"/>
</dbReference>
<evidence type="ECO:0000313" key="1">
    <source>
        <dbReference type="EMBL" id="KAA5547740.1"/>
    </source>
</evidence>
<accession>A0A5M6DNH9</accession>
<gene>
    <name evidence="1" type="ORF">F0145_07265</name>
</gene>
<sequence>MLKNLLLGLTVVLLFTRCSEEVISTTEAEIGREYYPIKVGNYWIYDVTETKVISNQYDSTKYQVRELVESVFQNAANEQTYRVIRSRRNNADATWGNDTLVSINKSSTNVRRTQNNFITISLVFPVKEGKFWDTNAFNILDADDYAFNTVNQPFTLNNIRYDSTVTVIQGEPDLVTLDDRKEVYAYKVGLVYKKFTLYEYAQKAPENIPDPTRVAKGLQRVYKLNTFYAAD</sequence>
<keyword evidence="2" id="KW-1185">Reference proteome</keyword>
<dbReference type="EMBL" id="VWSF01000004">
    <property type="protein sequence ID" value="KAA5547740.1"/>
    <property type="molecule type" value="Genomic_DNA"/>
</dbReference>
<reference evidence="1 2" key="1">
    <citation type="submission" date="2019-09" db="EMBL/GenBank/DDBJ databases">
        <title>Genome sequence and assembly of Adhaeribacter sp.</title>
        <authorList>
            <person name="Chhetri G."/>
        </authorList>
    </citation>
    <scope>NUCLEOTIDE SEQUENCE [LARGE SCALE GENOMIC DNA]</scope>
    <source>
        <strain evidence="1 2">DK36</strain>
    </source>
</reference>
<name>A0A5M6DNH9_9BACT</name>
<proteinExistence type="predicted"/>